<accession>A0A517CLV6</accession>
<reference evidence="1" key="1">
    <citation type="submission" date="2019-07" db="EMBL/GenBank/DDBJ databases">
        <title>Draft Genome Sequence of Megaplasmid-Bearing Staphylococcus scuiri strain B9-58B Isolated from Retail Pork.</title>
        <authorList>
            <person name="Neyaz L."/>
            <person name="Karki A.B."/>
            <person name="Fakhr M.K."/>
        </authorList>
    </citation>
    <scope>NUCLEOTIDE SEQUENCE</scope>
    <source>
        <strain evidence="1">B9-58B</strain>
        <plasmid evidence="1">pSSLNP162</plasmid>
    </source>
</reference>
<gene>
    <name evidence="1" type="ORF">FPV13_13890</name>
</gene>
<sequence>MDEQTLAELTRVARKLGIEVHSYTMEGEFDLGKMEWTYIGRTTELYTVDSQSTKKLMSIRNNCITECNKAKKESEWIYQKHTGKPLFLTDWISFFEYIGEICGTKLSIRDIFSQEDLTELEKKDPVYQEFLGRIVSGD</sequence>
<dbReference type="AlphaFoldDB" id="A0A517CLV6"/>
<evidence type="ECO:0000313" key="1">
    <source>
        <dbReference type="EMBL" id="QDR65991.1"/>
    </source>
</evidence>
<organism evidence="1">
    <name type="scientific">Mammaliicoccus sciuri</name>
    <name type="common">Staphylococcus sciuri</name>
    <dbReference type="NCBI Taxonomy" id="1296"/>
    <lineage>
        <taxon>Bacteria</taxon>
        <taxon>Bacillati</taxon>
        <taxon>Bacillota</taxon>
        <taxon>Bacilli</taxon>
        <taxon>Bacillales</taxon>
        <taxon>Staphylococcaceae</taxon>
        <taxon>Mammaliicoccus</taxon>
    </lineage>
</organism>
<keyword evidence="1" id="KW-0614">Plasmid</keyword>
<geneLocation type="plasmid" evidence="1">
    <name>pSSLNP162</name>
</geneLocation>
<dbReference type="EMBL" id="CP041881">
    <property type="protein sequence ID" value="QDR65991.1"/>
    <property type="molecule type" value="Genomic_DNA"/>
</dbReference>
<dbReference type="RefSeq" id="WP_152292070.1">
    <property type="nucleotide sequence ID" value="NZ_CP041881.1"/>
</dbReference>
<proteinExistence type="predicted"/>
<protein>
    <submittedName>
        <fullName evidence="1">Uncharacterized protein</fullName>
    </submittedName>
</protein>
<name>A0A517CLV6_MAMSC</name>